<reference evidence="1 2" key="1">
    <citation type="submission" date="2006-02" db="EMBL/GenBank/DDBJ databases">
        <authorList>
            <person name="Pinhassi J."/>
            <person name="Pedros-Alio C."/>
            <person name="Ferriera S."/>
            <person name="Johnson J."/>
            <person name="Kravitz S."/>
            <person name="Halpern A."/>
            <person name="Remington K."/>
            <person name="Beeson K."/>
            <person name="Tran B."/>
            <person name="Rogers Y.-H."/>
            <person name="Friedman R."/>
            <person name="Venter J.C."/>
        </authorList>
    </citation>
    <scope>NUCLEOTIDE SEQUENCE [LARGE SCALE GENOMIC DNA]</scope>
    <source>
        <strain evidence="1 2">MED297</strain>
    </source>
</reference>
<accession>A4BE65</accession>
<evidence type="ECO:0000313" key="2">
    <source>
        <dbReference type="Proteomes" id="UP000005953"/>
    </source>
</evidence>
<protein>
    <submittedName>
        <fullName evidence="1">Uncharacterized protein</fullName>
    </submittedName>
</protein>
<sequence>MTAREHKISKVQKDQDISDFYYWYQGHIELSKQGPLHELEIYIVAISKLSGVYEKMSLACQGDPEAAKSYDLVESGIRGLLDEVFSLIGKIV</sequence>
<dbReference type="Proteomes" id="UP000005953">
    <property type="component" value="Unassembled WGS sequence"/>
</dbReference>
<proteinExistence type="predicted"/>
<organism evidence="1 2">
    <name type="scientific">Reinekea blandensis MED297</name>
    <dbReference type="NCBI Taxonomy" id="314283"/>
    <lineage>
        <taxon>Bacteria</taxon>
        <taxon>Pseudomonadati</taxon>
        <taxon>Pseudomonadota</taxon>
        <taxon>Gammaproteobacteria</taxon>
        <taxon>Oceanospirillales</taxon>
        <taxon>Saccharospirillaceae</taxon>
        <taxon>Reinekea</taxon>
    </lineage>
</organism>
<dbReference type="HOGENOM" id="CLU_2411097_0_0_6"/>
<keyword evidence="2" id="KW-1185">Reference proteome</keyword>
<dbReference type="EMBL" id="AAOE01000009">
    <property type="protein sequence ID" value="EAR09543.1"/>
    <property type="molecule type" value="Genomic_DNA"/>
</dbReference>
<name>A4BE65_9GAMM</name>
<dbReference type="AlphaFoldDB" id="A4BE65"/>
<comment type="caution">
    <text evidence="1">The sequence shown here is derived from an EMBL/GenBank/DDBJ whole genome shotgun (WGS) entry which is preliminary data.</text>
</comment>
<gene>
    <name evidence="1" type="ORF">MED297_12467</name>
</gene>
<evidence type="ECO:0000313" key="1">
    <source>
        <dbReference type="EMBL" id="EAR09543.1"/>
    </source>
</evidence>